<evidence type="ECO:0000313" key="5">
    <source>
        <dbReference type="EMBL" id="EEF52770.1"/>
    </source>
</evidence>
<dbReference type="STRING" id="3988.B9R8E0"/>
<keyword evidence="3" id="KW-1133">Transmembrane helix</keyword>
<dbReference type="Gene3D" id="1.20.1080.10">
    <property type="entry name" value="Glycerol uptake facilitator protein"/>
    <property type="match status" value="1"/>
</dbReference>
<dbReference type="PANTHER" id="PTHR45687">
    <property type="entry name" value="AQUAPORIN OR AQUAGLYCEROPORIN RELATED"/>
    <property type="match status" value="1"/>
</dbReference>
<dbReference type="InterPro" id="IPR023271">
    <property type="entry name" value="Aquaporin-like"/>
</dbReference>
<dbReference type="Proteomes" id="UP000008311">
    <property type="component" value="Unassembled WGS sequence"/>
</dbReference>
<dbReference type="AlphaFoldDB" id="B9R8E0"/>
<gene>
    <name evidence="5" type="ORF">RCOM_1599180</name>
</gene>
<comment type="subcellular location">
    <subcellularLocation>
        <location evidence="1">Membrane</location>
        <topology evidence="1">Multi-pass membrane protein</topology>
    </subcellularLocation>
</comment>
<evidence type="ECO:0000256" key="4">
    <source>
        <dbReference type="ARBA" id="ARBA00023136"/>
    </source>
</evidence>
<dbReference type="EMBL" id="EQ973772">
    <property type="protein sequence ID" value="EEF52770.1"/>
    <property type="molecule type" value="Genomic_DNA"/>
</dbReference>
<keyword evidence="6" id="KW-1185">Reference proteome</keyword>
<dbReference type="GO" id="GO:0016020">
    <property type="term" value="C:membrane"/>
    <property type="evidence" value="ECO:0007669"/>
    <property type="project" value="UniProtKB-SubCell"/>
</dbReference>
<keyword evidence="4" id="KW-0472">Membrane</keyword>
<evidence type="ECO:0000256" key="1">
    <source>
        <dbReference type="ARBA" id="ARBA00004141"/>
    </source>
</evidence>
<evidence type="ECO:0000256" key="3">
    <source>
        <dbReference type="ARBA" id="ARBA00022989"/>
    </source>
</evidence>
<name>B9R8E0_RICCO</name>
<dbReference type="InParanoid" id="B9R8E0"/>
<proteinExistence type="predicted"/>
<dbReference type="eggNOG" id="KOG0223">
    <property type="taxonomic scope" value="Eukaryota"/>
</dbReference>
<evidence type="ECO:0000256" key="2">
    <source>
        <dbReference type="ARBA" id="ARBA00022692"/>
    </source>
</evidence>
<organism evidence="5 6">
    <name type="scientific">Ricinus communis</name>
    <name type="common">Castor bean</name>
    <dbReference type="NCBI Taxonomy" id="3988"/>
    <lineage>
        <taxon>Eukaryota</taxon>
        <taxon>Viridiplantae</taxon>
        <taxon>Streptophyta</taxon>
        <taxon>Embryophyta</taxon>
        <taxon>Tracheophyta</taxon>
        <taxon>Spermatophyta</taxon>
        <taxon>Magnoliopsida</taxon>
        <taxon>eudicotyledons</taxon>
        <taxon>Gunneridae</taxon>
        <taxon>Pentapetalae</taxon>
        <taxon>rosids</taxon>
        <taxon>fabids</taxon>
        <taxon>Malpighiales</taxon>
        <taxon>Euphorbiaceae</taxon>
        <taxon>Acalyphoideae</taxon>
        <taxon>Acalypheae</taxon>
        <taxon>Ricinus</taxon>
    </lineage>
</organism>
<protein>
    <submittedName>
        <fullName evidence="5">Uncharacterized protein</fullName>
    </submittedName>
</protein>
<sequence>MIFILLYCNAGISGIVKGIVKDFYNVQGGGANLVVATYSEGTALGAEIIGTFVLVYSLSCH</sequence>
<evidence type="ECO:0000313" key="6">
    <source>
        <dbReference type="Proteomes" id="UP000008311"/>
    </source>
</evidence>
<keyword evidence="2" id="KW-0812">Transmembrane</keyword>
<reference evidence="6" key="1">
    <citation type="journal article" date="2010" name="Nat. Biotechnol.">
        <title>Draft genome sequence of the oilseed species Ricinus communis.</title>
        <authorList>
            <person name="Chan A.P."/>
            <person name="Crabtree J."/>
            <person name="Zhao Q."/>
            <person name="Lorenzi H."/>
            <person name="Orvis J."/>
            <person name="Puiu D."/>
            <person name="Melake-Berhan A."/>
            <person name="Jones K.M."/>
            <person name="Redman J."/>
            <person name="Chen G."/>
            <person name="Cahoon E.B."/>
            <person name="Gedil M."/>
            <person name="Stanke M."/>
            <person name="Haas B.J."/>
            <person name="Wortman J.R."/>
            <person name="Fraser-Liggett C.M."/>
            <person name="Ravel J."/>
            <person name="Rabinowicz P.D."/>
        </authorList>
    </citation>
    <scope>NUCLEOTIDE SEQUENCE [LARGE SCALE GENOMIC DNA]</scope>
    <source>
        <strain evidence="6">cv. Hale</strain>
    </source>
</reference>
<accession>B9R8E0</accession>
<dbReference type="InterPro" id="IPR034294">
    <property type="entry name" value="Aquaporin_transptr"/>
</dbReference>